<evidence type="ECO:0000256" key="2">
    <source>
        <dbReference type="ARBA" id="ARBA00022670"/>
    </source>
</evidence>
<dbReference type="GO" id="GO:0016020">
    <property type="term" value="C:membrane"/>
    <property type="evidence" value="ECO:0007669"/>
    <property type="project" value="InterPro"/>
</dbReference>
<keyword evidence="4 7" id="KW-0378">Hydrolase</keyword>
<evidence type="ECO:0000256" key="5">
    <source>
        <dbReference type="ARBA" id="ARBA00022833"/>
    </source>
</evidence>
<comment type="similarity">
    <text evidence="1 7">Belongs to the peptidase M8 family.</text>
</comment>
<sequence length="350" mass="34569">MAEPMGWGNNSGCGFLDKKCNEIGGLATTYPHMFCDDKDTATLRCSSDRRHLGRCTAGIFEQRGSPRERDVCPVVSTYLHELASGTRSNACADASVKDLPGSLTGSGSWCLDAKALKVKTNAGAKLAGVCAQVLCEGGAVKVKYSGGSAYVDCPAEKEIEVNSDDFEDGGKIKCPKYEEVCTIAANGSSLVIPRVLSGAEQATGEAVEPPRAEASSAAAGGDSSNPKAAAAVGPGTLSAAEAQGRAKEPDGGAHSAAASPLFDGAAPSPGEAVAAKESAAAGAAGAAAVGPDAPAPPTPTPAASVNGSAVQKKLDGAARQVGSDAGAAAAAVGGSHFVLLAVAAAVAMLP</sequence>
<comment type="caution">
    <text evidence="9">The sequence shown here is derived from an EMBL/GenBank/DDBJ whole genome shotgun (WGS) entry which is preliminary data.</text>
</comment>
<feature type="non-terminal residue" evidence="9">
    <location>
        <position position="350"/>
    </location>
</feature>
<dbReference type="Pfam" id="PF01457">
    <property type="entry name" value="Peptidase_M8"/>
    <property type="match status" value="1"/>
</dbReference>
<evidence type="ECO:0000256" key="1">
    <source>
        <dbReference type="ARBA" id="ARBA00005860"/>
    </source>
</evidence>
<evidence type="ECO:0000313" key="10">
    <source>
        <dbReference type="Proteomes" id="UP000284403"/>
    </source>
</evidence>
<name>A0A3R7MVP7_9TRYP</name>
<gene>
    <name evidence="9" type="ORF">Tco025E_09878</name>
</gene>
<feature type="compositionally biased region" description="Low complexity" evidence="8">
    <location>
        <begin position="214"/>
        <end position="224"/>
    </location>
</feature>
<evidence type="ECO:0000256" key="4">
    <source>
        <dbReference type="ARBA" id="ARBA00022801"/>
    </source>
</evidence>
<comment type="cofactor">
    <cofactor evidence="7">
        <name>Zn(2+)</name>
        <dbReference type="ChEBI" id="CHEBI:29105"/>
    </cofactor>
    <text evidence="7">Binds 1 zinc ion per subunit.</text>
</comment>
<dbReference type="GO" id="GO:0006508">
    <property type="term" value="P:proteolysis"/>
    <property type="evidence" value="ECO:0007669"/>
    <property type="project" value="UniProtKB-KW"/>
</dbReference>
<dbReference type="EC" id="3.4.24.-" evidence="7"/>
<dbReference type="OrthoDB" id="527990at2759"/>
<dbReference type="AlphaFoldDB" id="A0A3R7MVP7"/>
<dbReference type="SUPFAM" id="SSF55486">
    <property type="entry name" value="Metalloproteases ('zincins'), catalytic domain"/>
    <property type="match status" value="1"/>
</dbReference>
<dbReference type="Gene3D" id="2.30.34.10">
    <property type="entry name" value="Leishmanolysin domain 4"/>
    <property type="match status" value="1"/>
</dbReference>
<keyword evidence="10" id="KW-1185">Reference proteome</keyword>
<dbReference type="EMBL" id="MKKU01001327">
    <property type="protein sequence ID" value="RNE96048.1"/>
    <property type="molecule type" value="Genomic_DNA"/>
</dbReference>
<dbReference type="GO" id="GO:0004222">
    <property type="term" value="F:metalloendopeptidase activity"/>
    <property type="evidence" value="ECO:0007669"/>
    <property type="project" value="UniProtKB-UniRule"/>
</dbReference>
<feature type="region of interest" description="Disordered" evidence="8">
    <location>
        <begin position="202"/>
        <end position="308"/>
    </location>
</feature>
<proteinExistence type="inferred from homology"/>
<dbReference type="InterPro" id="IPR001577">
    <property type="entry name" value="Peptidase_M8"/>
</dbReference>
<evidence type="ECO:0000256" key="7">
    <source>
        <dbReference type="RuleBase" id="RU366077"/>
    </source>
</evidence>
<dbReference type="Gene3D" id="2.10.55.10">
    <property type="entry name" value="Leishmanolysin domain 3"/>
    <property type="match status" value="1"/>
</dbReference>
<dbReference type="GO" id="GO:0007155">
    <property type="term" value="P:cell adhesion"/>
    <property type="evidence" value="ECO:0007669"/>
    <property type="project" value="InterPro"/>
</dbReference>
<protein>
    <recommendedName>
        <fullName evidence="7">Leishmanolysin-like peptidase</fullName>
        <ecNumber evidence="7">3.4.24.-</ecNumber>
    </recommendedName>
</protein>
<dbReference type="Proteomes" id="UP000284403">
    <property type="component" value="Unassembled WGS sequence"/>
</dbReference>
<evidence type="ECO:0000256" key="6">
    <source>
        <dbReference type="ARBA" id="ARBA00023049"/>
    </source>
</evidence>
<keyword evidence="2 7" id="KW-0645">Protease</keyword>
<keyword evidence="6 7" id="KW-0482">Metalloprotease</keyword>
<feature type="compositionally biased region" description="Low complexity" evidence="8">
    <location>
        <begin position="269"/>
        <end position="292"/>
    </location>
</feature>
<accession>A0A3R7MVP7</accession>
<evidence type="ECO:0000256" key="8">
    <source>
        <dbReference type="SAM" id="MobiDB-lite"/>
    </source>
</evidence>
<dbReference type="GeneID" id="40323489"/>
<reference evidence="9 10" key="1">
    <citation type="journal article" date="2018" name="BMC Genomics">
        <title>Genomic comparison of Trypanosoma conorhini and Trypanosoma rangeli to Trypanosoma cruzi strains of high and low virulence.</title>
        <authorList>
            <person name="Bradwell K.R."/>
            <person name="Koparde V.N."/>
            <person name="Matveyev A.V."/>
            <person name="Serrano M.G."/>
            <person name="Alves J.M."/>
            <person name="Parikh H."/>
            <person name="Huang B."/>
            <person name="Lee V."/>
            <person name="Espinosa-Alvarez O."/>
            <person name="Ortiz P.A."/>
            <person name="Costa-Martins A.G."/>
            <person name="Teixeira M.M."/>
            <person name="Buck G.A."/>
        </authorList>
    </citation>
    <scope>NUCLEOTIDE SEQUENCE [LARGE SCALE GENOMIC DNA]</scope>
    <source>
        <strain evidence="9 10">025E</strain>
    </source>
</reference>
<evidence type="ECO:0000256" key="3">
    <source>
        <dbReference type="ARBA" id="ARBA00022723"/>
    </source>
</evidence>
<dbReference type="GO" id="GO:0046872">
    <property type="term" value="F:metal ion binding"/>
    <property type="evidence" value="ECO:0007669"/>
    <property type="project" value="UniProtKB-KW"/>
</dbReference>
<evidence type="ECO:0000313" key="9">
    <source>
        <dbReference type="EMBL" id="RNE96048.1"/>
    </source>
</evidence>
<keyword evidence="3 7" id="KW-0479">Metal-binding</keyword>
<dbReference type="RefSeq" id="XP_029223237.1">
    <property type="nucleotide sequence ID" value="XM_029376681.1"/>
</dbReference>
<organism evidence="9 10">
    <name type="scientific">Trypanosoma conorhini</name>
    <dbReference type="NCBI Taxonomy" id="83891"/>
    <lineage>
        <taxon>Eukaryota</taxon>
        <taxon>Discoba</taxon>
        <taxon>Euglenozoa</taxon>
        <taxon>Kinetoplastea</taxon>
        <taxon>Metakinetoplastina</taxon>
        <taxon>Trypanosomatida</taxon>
        <taxon>Trypanosomatidae</taxon>
        <taxon>Trypanosoma</taxon>
    </lineage>
</organism>
<keyword evidence="5 7" id="KW-0862">Zinc</keyword>